<organism evidence="5 6">
    <name type="scientific">Sphingomonas carotinifaciens</name>
    <dbReference type="NCBI Taxonomy" id="1166323"/>
    <lineage>
        <taxon>Bacteria</taxon>
        <taxon>Pseudomonadati</taxon>
        <taxon>Pseudomonadota</taxon>
        <taxon>Alphaproteobacteria</taxon>
        <taxon>Sphingomonadales</taxon>
        <taxon>Sphingomonadaceae</taxon>
        <taxon>Sphingomonas</taxon>
    </lineage>
</organism>
<protein>
    <submittedName>
        <fullName evidence="5">Methyltransferase domain-containing protein</fullName>
    </submittedName>
</protein>
<dbReference type="AlphaFoldDB" id="A0A1G7J1L0"/>
<dbReference type="PANTHER" id="PTHR43861">
    <property type="entry name" value="TRANS-ACONITATE 2-METHYLTRANSFERASE-RELATED"/>
    <property type="match status" value="1"/>
</dbReference>
<keyword evidence="2 5" id="KW-0808">Transferase</keyword>
<evidence type="ECO:0000256" key="1">
    <source>
        <dbReference type="ARBA" id="ARBA00022603"/>
    </source>
</evidence>
<dbReference type="EMBL" id="FNBI01000002">
    <property type="protein sequence ID" value="SDF18800.1"/>
    <property type="molecule type" value="Genomic_DNA"/>
</dbReference>
<evidence type="ECO:0000313" key="6">
    <source>
        <dbReference type="Proteomes" id="UP000323502"/>
    </source>
</evidence>
<keyword evidence="1 5" id="KW-0489">Methyltransferase</keyword>
<sequence length="278" mass="29034">MTGRSEWQSRVGRVWAQEWRRTDRALASVAERLDAAIAAVAPQSGHAVDIGCGAGSTTLALAAARPHLRVTGIDLSPDLLGTARERGEGHGNVAFAEGDALAVLPTLAPLDLIVSRHGVMFFDDPATAFTRMRAAMRPGKPLVFSCFRARAENDWAVALDAAVGGGPAVATGYAPGPFGLADRAFTQDMLGQAGWADIRAAAHDVAYRVGGGDDAVEDALGFFARIGPAATPLANAAPAERYALEARLRSLLHPRVVDGAIDFTAAIWIWTATAGEAA</sequence>
<reference evidence="4 7" key="2">
    <citation type="submission" date="2019-12" db="EMBL/GenBank/DDBJ databases">
        <authorList>
            <person name="Zheng J."/>
        </authorList>
    </citation>
    <scope>NUCLEOTIDE SEQUENCE [LARGE SCALE GENOMIC DNA]</scope>
    <source>
        <strain evidence="4 7">DSM 27347</strain>
    </source>
</reference>
<dbReference type="Gene3D" id="3.40.50.150">
    <property type="entry name" value="Vaccinia Virus protein VP39"/>
    <property type="match status" value="1"/>
</dbReference>
<keyword evidence="6" id="KW-1185">Reference proteome</keyword>
<evidence type="ECO:0000259" key="3">
    <source>
        <dbReference type="Pfam" id="PF13649"/>
    </source>
</evidence>
<dbReference type="Proteomes" id="UP000323502">
    <property type="component" value="Unassembled WGS sequence"/>
</dbReference>
<dbReference type="InterPro" id="IPR041698">
    <property type="entry name" value="Methyltransf_25"/>
</dbReference>
<evidence type="ECO:0000313" key="4">
    <source>
        <dbReference type="EMBL" id="MWC44050.1"/>
    </source>
</evidence>
<dbReference type="InterPro" id="IPR029063">
    <property type="entry name" value="SAM-dependent_MTases_sf"/>
</dbReference>
<proteinExistence type="predicted"/>
<dbReference type="GO" id="GO:0032259">
    <property type="term" value="P:methylation"/>
    <property type="evidence" value="ECO:0007669"/>
    <property type="project" value="UniProtKB-KW"/>
</dbReference>
<dbReference type="SUPFAM" id="SSF53335">
    <property type="entry name" value="S-adenosyl-L-methionine-dependent methyltransferases"/>
    <property type="match status" value="1"/>
</dbReference>
<gene>
    <name evidence="4" type="ORF">GQR91_10365</name>
    <name evidence="5" type="ORF">SAMN05216557_102463</name>
</gene>
<evidence type="ECO:0000313" key="7">
    <source>
        <dbReference type="Proteomes" id="UP000436801"/>
    </source>
</evidence>
<accession>A0A1G7J1L0</accession>
<dbReference type="Proteomes" id="UP000436801">
    <property type="component" value="Unassembled WGS sequence"/>
</dbReference>
<reference evidence="5 6" key="1">
    <citation type="submission" date="2016-10" db="EMBL/GenBank/DDBJ databases">
        <authorList>
            <person name="Varghese N."/>
            <person name="Submissions S."/>
        </authorList>
    </citation>
    <scope>NUCLEOTIDE SEQUENCE [LARGE SCALE GENOMIC DNA]</scope>
    <source>
        <strain evidence="5 6">S7-754</strain>
    </source>
</reference>
<dbReference type="GO" id="GO:0008168">
    <property type="term" value="F:methyltransferase activity"/>
    <property type="evidence" value="ECO:0007669"/>
    <property type="project" value="UniProtKB-KW"/>
</dbReference>
<dbReference type="Pfam" id="PF13649">
    <property type="entry name" value="Methyltransf_25"/>
    <property type="match status" value="1"/>
</dbReference>
<evidence type="ECO:0000313" key="5">
    <source>
        <dbReference type="EMBL" id="SDF18800.1"/>
    </source>
</evidence>
<dbReference type="EMBL" id="WSUT01000005">
    <property type="protein sequence ID" value="MWC44050.1"/>
    <property type="molecule type" value="Genomic_DNA"/>
</dbReference>
<dbReference type="RefSeq" id="WP_149681820.1">
    <property type="nucleotide sequence ID" value="NZ_FNBI01000002.1"/>
</dbReference>
<evidence type="ECO:0000256" key="2">
    <source>
        <dbReference type="ARBA" id="ARBA00022679"/>
    </source>
</evidence>
<dbReference type="CDD" id="cd02440">
    <property type="entry name" value="AdoMet_MTases"/>
    <property type="match status" value="1"/>
</dbReference>
<dbReference type="PANTHER" id="PTHR43861:SF1">
    <property type="entry name" value="TRANS-ACONITATE 2-METHYLTRANSFERASE"/>
    <property type="match status" value="1"/>
</dbReference>
<name>A0A1G7J1L0_9SPHN</name>
<dbReference type="OrthoDB" id="9777638at2"/>
<feature type="domain" description="Methyltransferase" evidence="3">
    <location>
        <begin position="48"/>
        <end position="139"/>
    </location>
</feature>